<dbReference type="OrthoDB" id="9949688at2"/>
<gene>
    <name evidence="1" type="ORF">HMPREF0682_2073</name>
</gene>
<protein>
    <submittedName>
        <fullName evidence="1">Uncharacterized protein</fullName>
    </submittedName>
</protein>
<evidence type="ECO:0000313" key="2">
    <source>
        <dbReference type="Proteomes" id="UP000017052"/>
    </source>
</evidence>
<reference evidence="1" key="1">
    <citation type="submission" date="2013-08" db="EMBL/GenBank/DDBJ databases">
        <authorList>
            <person name="Durkin A.S."/>
            <person name="Haft D.R."/>
            <person name="McCorrison J."/>
            <person name="Torralba M."/>
            <person name="Gillis M."/>
            <person name="Haft D.H."/>
            <person name="Methe B."/>
            <person name="Sutton G."/>
            <person name="Nelson K.E."/>
        </authorList>
    </citation>
    <scope>NUCLEOTIDE SEQUENCE [LARGE SCALE GENOMIC DNA]</scope>
    <source>
        <strain evidence="1">F0233</strain>
    </source>
</reference>
<dbReference type="GeneID" id="95360248"/>
<comment type="caution">
    <text evidence="1">The sequence shown here is derived from an EMBL/GenBank/DDBJ whole genome shotgun (WGS) entry which is preliminary data.</text>
</comment>
<sequence length="137" mass="15623">MGNDSQLTVVEDVKKDEFVTQVRRDVETSQYLNELRANIREGQGYVEISRHSFDYPALCVCYMDRVGVIQAFPNAETSLILKGTGIFKTDEIIDLPVMGEMTPFTGDFIISADVIIETVRQFIENFDLDAVGEWYRL</sequence>
<organism evidence="1 2">
    <name type="scientific">Propionibacterium acidifaciens F0233</name>
    <dbReference type="NCBI Taxonomy" id="553198"/>
    <lineage>
        <taxon>Bacteria</taxon>
        <taxon>Bacillati</taxon>
        <taxon>Actinomycetota</taxon>
        <taxon>Actinomycetes</taxon>
        <taxon>Propionibacteriales</taxon>
        <taxon>Propionibacteriaceae</taxon>
        <taxon>Propionibacterium</taxon>
    </lineage>
</organism>
<proteinExistence type="predicted"/>
<evidence type="ECO:0000313" key="1">
    <source>
        <dbReference type="EMBL" id="ERK50406.1"/>
    </source>
</evidence>
<dbReference type="RefSeq" id="WP_021798737.1">
    <property type="nucleotide sequence ID" value="NZ_ACVN02000305.1"/>
</dbReference>
<dbReference type="AlphaFoldDB" id="U2Q243"/>
<dbReference type="EMBL" id="ACVN02000305">
    <property type="protein sequence ID" value="ERK50406.1"/>
    <property type="molecule type" value="Genomic_DNA"/>
</dbReference>
<dbReference type="Proteomes" id="UP000017052">
    <property type="component" value="Unassembled WGS sequence"/>
</dbReference>
<name>U2Q243_9ACTN</name>
<keyword evidence="2" id="KW-1185">Reference proteome</keyword>
<accession>U2Q243</accession>